<feature type="modified residue" description="4-aspartylphosphate" evidence="1">
    <location>
        <position position="60"/>
    </location>
</feature>
<dbReference type="SUPFAM" id="SSF52172">
    <property type="entry name" value="CheY-like"/>
    <property type="match status" value="1"/>
</dbReference>
<dbReference type="InterPro" id="IPR035919">
    <property type="entry name" value="EAL_sf"/>
</dbReference>
<protein>
    <submittedName>
        <fullName evidence="7">GGDEF domain-containing response regulator</fullName>
    </submittedName>
</protein>
<evidence type="ECO:0000313" key="8">
    <source>
        <dbReference type="Proteomes" id="UP000276260"/>
    </source>
</evidence>
<dbReference type="PROSITE" id="PS50110">
    <property type="entry name" value="RESPONSE_REGULATORY"/>
    <property type="match status" value="1"/>
</dbReference>
<feature type="domain" description="GGDEF" evidence="6">
    <location>
        <begin position="301"/>
        <end position="434"/>
    </location>
</feature>
<evidence type="ECO:0000259" key="6">
    <source>
        <dbReference type="PROSITE" id="PS50887"/>
    </source>
</evidence>
<dbReference type="Pfam" id="PF00072">
    <property type="entry name" value="Response_reg"/>
    <property type="match status" value="1"/>
</dbReference>
<dbReference type="PROSITE" id="PS50883">
    <property type="entry name" value="EAL"/>
    <property type="match status" value="1"/>
</dbReference>
<dbReference type="GO" id="GO:0006355">
    <property type="term" value="P:regulation of DNA-templated transcription"/>
    <property type="evidence" value="ECO:0007669"/>
    <property type="project" value="InterPro"/>
</dbReference>
<dbReference type="Gene3D" id="3.30.70.270">
    <property type="match status" value="1"/>
</dbReference>
<feature type="domain" description="EAL" evidence="5">
    <location>
        <begin position="443"/>
        <end position="696"/>
    </location>
</feature>
<dbReference type="CDD" id="cd01948">
    <property type="entry name" value="EAL"/>
    <property type="match status" value="1"/>
</dbReference>
<gene>
    <name evidence="7" type="ORF">EIK76_12625</name>
</gene>
<dbReference type="InterPro" id="IPR001633">
    <property type="entry name" value="EAL_dom"/>
</dbReference>
<dbReference type="SMART" id="SM00267">
    <property type="entry name" value="GGDEF"/>
    <property type="match status" value="1"/>
</dbReference>
<name>A0A3P3QIT1_9GAMM</name>
<dbReference type="EMBL" id="RRCF01000003">
    <property type="protein sequence ID" value="RRJ20360.1"/>
    <property type="molecule type" value="Genomic_DNA"/>
</dbReference>
<dbReference type="InterPro" id="IPR001789">
    <property type="entry name" value="Sig_transdc_resp-reg_receiver"/>
</dbReference>
<dbReference type="SUPFAM" id="SSF55785">
    <property type="entry name" value="PYP-like sensor domain (PAS domain)"/>
    <property type="match status" value="1"/>
</dbReference>
<dbReference type="NCBIfam" id="TIGR00229">
    <property type="entry name" value="sensory_box"/>
    <property type="match status" value="1"/>
</dbReference>
<dbReference type="CDD" id="cd00130">
    <property type="entry name" value="PAS"/>
    <property type="match status" value="1"/>
</dbReference>
<feature type="domain" description="PAS" evidence="3">
    <location>
        <begin position="139"/>
        <end position="212"/>
    </location>
</feature>
<feature type="domain" description="Response regulatory" evidence="2">
    <location>
        <begin position="12"/>
        <end position="127"/>
    </location>
</feature>
<dbReference type="SMART" id="SM00052">
    <property type="entry name" value="EAL"/>
    <property type="match status" value="1"/>
</dbReference>
<evidence type="ECO:0000259" key="4">
    <source>
        <dbReference type="PROSITE" id="PS50113"/>
    </source>
</evidence>
<dbReference type="InterPro" id="IPR052155">
    <property type="entry name" value="Biofilm_reg_signaling"/>
</dbReference>
<dbReference type="InterPro" id="IPR043128">
    <property type="entry name" value="Rev_trsase/Diguanyl_cyclase"/>
</dbReference>
<dbReference type="Pfam" id="PF00989">
    <property type="entry name" value="PAS"/>
    <property type="match status" value="1"/>
</dbReference>
<dbReference type="AlphaFoldDB" id="A0A3P3QIT1"/>
<dbReference type="PROSITE" id="PS50113">
    <property type="entry name" value="PAC"/>
    <property type="match status" value="1"/>
</dbReference>
<dbReference type="PROSITE" id="PS50112">
    <property type="entry name" value="PAS"/>
    <property type="match status" value="1"/>
</dbReference>
<dbReference type="Pfam" id="PF00990">
    <property type="entry name" value="GGDEF"/>
    <property type="match status" value="1"/>
</dbReference>
<dbReference type="RefSeq" id="WP_125060959.1">
    <property type="nucleotide sequence ID" value="NZ_RRCF01000003.1"/>
</dbReference>
<evidence type="ECO:0000259" key="5">
    <source>
        <dbReference type="PROSITE" id="PS50883"/>
    </source>
</evidence>
<dbReference type="Gene3D" id="3.40.50.2300">
    <property type="match status" value="1"/>
</dbReference>
<dbReference type="PROSITE" id="PS50887">
    <property type="entry name" value="GGDEF"/>
    <property type="match status" value="1"/>
</dbReference>
<dbReference type="InterPro" id="IPR000160">
    <property type="entry name" value="GGDEF_dom"/>
</dbReference>
<accession>A0A3P3QIT1</accession>
<dbReference type="SMART" id="SM00448">
    <property type="entry name" value="REC"/>
    <property type="match status" value="1"/>
</dbReference>
<dbReference type="InterPro" id="IPR000014">
    <property type="entry name" value="PAS"/>
</dbReference>
<evidence type="ECO:0000259" key="2">
    <source>
        <dbReference type="PROSITE" id="PS50110"/>
    </source>
</evidence>
<dbReference type="InterPro" id="IPR035965">
    <property type="entry name" value="PAS-like_dom_sf"/>
</dbReference>
<dbReference type="InterPro" id="IPR000700">
    <property type="entry name" value="PAS-assoc_C"/>
</dbReference>
<dbReference type="InterPro" id="IPR029787">
    <property type="entry name" value="Nucleotide_cyclase"/>
</dbReference>
<dbReference type="NCBIfam" id="TIGR00254">
    <property type="entry name" value="GGDEF"/>
    <property type="match status" value="1"/>
</dbReference>
<reference evidence="7 8" key="1">
    <citation type="submission" date="2018-11" db="EMBL/GenBank/DDBJ databases">
        <title>Draft genome analysis of Rheinheimera mesophila isolated from an industrial waste site.</title>
        <authorList>
            <person name="Yu Q."/>
            <person name="Qi Y."/>
            <person name="Zhang H."/>
            <person name="Lu Y."/>
            <person name="Pu J."/>
        </authorList>
    </citation>
    <scope>NUCLEOTIDE SEQUENCE [LARGE SCALE GENOMIC DNA]</scope>
    <source>
        <strain evidence="7 8">IITR13</strain>
    </source>
</reference>
<dbReference type="Proteomes" id="UP000276260">
    <property type="component" value="Unassembled WGS sequence"/>
</dbReference>
<dbReference type="InterPro" id="IPR013767">
    <property type="entry name" value="PAS_fold"/>
</dbReference>
<dbReference type="Pfam" id="PF00563">
    <property type="entry name" value="EAL"/>
    <property type="match status" value="1"/>
</dbReference>
<evidence type="ECO:0000256" key="1">
    <source>
        <dbReference type="PROSITE-ProRule" id="PRU00169"/>
    </source>
</evidence>
<dbReference type="InterPro" id="IPR011006">
    <property type="entry name" value="CheY-like_superfamily"/>
</dbReference>
<proteinExistence type="predicted"/>
<dbReference type="OrthoDB" id="8553030at2"/>
<keyword evidence="8" id="KW-1185">Reference proteome</keyword>
<dbReference type="CDD" id="cd01949">
    <property type="entry name" value="GGDEF"/>
    <property type="match status" value="1"/>
</dbReference>
<dbReference type="Gene3D" id="3.30.450.20">
    <property type="entry name" value="PAS domain"/>
    <property type="match status" value="1"/>
</dbReference>
<dbReference type="SUPFAM" id="SSF55073">
    <property type="entry name" value="Nucleotide cyclase"/>
    <property type="match status" value="1"/>
</dbReference>
<dbReference type="PANTHER" id="PTHR44757:SF4">
    <property type="entry name" value="DIGUANYLATE CYCLASE DGCE-RELATED"/>
    <property type="match status" value="1"/>
</dbReference>
<dbReference type="Gene3D" id="3.20.20.450">
    <property type="entry name" value="EAL domain"/>
    <property type="match status" value="1"/>
</dbReference>
<dbReference type="SMART" id="SM00091">
    <property type="entry name" value="PAS"/>
    <property type="match status" value="1"/>
</dbReference>
<dbReference type="SUPFAM" id="SSF141868">
    <property type="entry name" value="EAL domain-like"/>
    <property type="match status" value="1"/>
</dbReference>
<keyword evidence="1" id="KW-0597">Phosphoprotein</keyword>
<evidence type="ECO:0000313" key="7">
    <source>
        <dbReference type="EMBL" id="RRJ20360.1"/>
    </source>
</evidence>
<evidence type="ECO:0000259" key="3">
    <source>
        <dbReference type="PROSITE" id="PS50112"/>
    </source>
</evidence>
<dbReference type="PANTHER" id="PTHR44757">
    <property type="entry name" value="DIGUANYLATE CYCLASE DGCP"/>
    <property type="match status" value="1"/>
</dbReference>
<dbReference type="GO" id="GO:0000160">
    <property type="term" value="P:phosphorelay signal transduction system"/>
    <property type="evidence" value="ECO:0007669"/>
    <property type="project" value="InterPro"/>
</dbReference>
<comment type="caution">
    <text evidence="7">The sequence shown here is derived from an EMBL/GenBank/DDBJ whole genome shotgun (WGS) entry which is preliminary data.</text>
</comment>
<feature type="domain" description="PAC" evidence="4">
    <location>
        <begin position="217"/>
        <end position="269"/>
    </location>
</feature>
<organism evidence="7 8">
    <name type="scientific">Rheinheimera mesophila</name>
    <dbReference type="NCBI Taxonomy" id="1547515"/>
    <lineage>
        <taxon>Bacteria</taxon>
        <taxon>Pseudomonadati</taxon>
        <taxon>Pseudomonadota</taxon>
        <taxon>Gammaproteobacteria</taxon>
        <taxon>Chromatiales</taxon>
        <taxon>Chromatiaceae</taxon>
        <taxon>Rheinheimera</taxon>
    </lineage>
</organism>
<sequence>MQIAQATVPAAKILLVDDQASSLLLLRELLQDLATLYFATDGVQAIELAILHRPELIVLDIEMPGMDGLAVCRSLKSNPATKDIAVVFITTHIDIEHEIASLTEGGIDFLRKPLHAISSRIRIKNLLDLSRYSRQVEAEREWLRVTLDSIGDAVIATDLDGKISFMNPIAERMTGWLAKDALSRPIEDVMQLRDAHTQEPHWNPIYFALKEQRVVAMALNCQLVSRTGQQFQVEDSAAPIIDSKGHCLGSIVVFHDVSESMALALKMSHLANHDPLTNLPNRVLLYDRIEQAIKKAEQLHHKAALLLIDLDHFKYVNDSIGHNLGDLLIKQASERLGSICDAGITLARLGGDEFVVVLPELWSIEEIALFSSQVHSQFQQPFVLEDKKYQMAVSIGVSIYPDDAQTIEMFMRHADVAMFKAKSEGRNRTSFFSDELEQHIIHRHQLELLLRDTLSNNQLQVYYQPKLCLETGRLLGAEALARMQDHQGQWVSPSEFIPLAEETGLITELGRQVLRQACQECLGWQRLGYHVPVSVNIAAAQFADPLLVKQITDLLTELQLPAQLLELEVTESALMLDVSKTQSMLSQLKAAGTCIAIDDFGTGYSSLSYLKKFQVDVLKIDKSFVQEMLIDRGDMEIVKAVISLAQSMHLQLIAEGIEIEAQKDMLIQLGCSVGQGYLFSKPLSKEDFKAYLQQRATV</sequence>